<name>A0A7J0GUZ0_9ERIC</name>
<dbReference type="PANTHER" id="PTHR48475">
    <property type="entry name" value="RIBONUCLEASE H"/>
    <property type="match status" value="1"/>
</dbReference>
<dbReference type="SUPFAM" id="SSF53098">
    <property type="entry name" value="Ribonuclease H-like"/>
    <property type="match status" value="2"/>
</dbReference>
<evidence type="ECO:0000313" key="3">
    <source>
        <dbReference type="Proteomes" id="UP000585474"/>
    </source>
</evidence>
<organism evidence="2 3">
    <name type="scientific">Actinidia rufa</name>
    <dbReference type="NCBI Taxonomy" id="165716"/>
    <lineage>
        <taxon>Eukaryota</taxon>
        <taxon>Viridiplantae</taxon>
        <taxon>Streptophyta</taxon>
        <taxon>Embryophyta</taxon>
        <taxon>Tracheophyta</taxon>
        <taxon>Spermatophyta</taxon>
        <taxon>Magnoliopsida</taxon>
        <taxon>eudicotyledons</taxon>
        <taxon>Gunneridae</taxon>
        <taxon>Pentapetalae</taxon>
        <taxon>asterids</taxon>
        <taxon>Ericales</taxon>
        <taxon>Actinidiaceae</taxon>
        <taxon>Actinidia</taxon>
    </lineage>
</organism>
<dbReference type="InterPro" id="IPR043502">
    <property type="entry name" value="DNA/RNA_pol_sf"/>
</dbReference>
<comment type="caution">
    <text evidence="2">The sequence shown here is derived from an EMBL/GenBank/DDBJ whole genome shotgun (WGS) entry which is preliminary data.</text>
</comment>
<proteinExistence type="predicted"/>
<dbReference type="InterPro" id="IPR036397">
    <property type="entry name" value="RNaseH_sf"/>
</dbReference>
<protein>
    <recommendedName>
        <fullName evidence="1">RNase H type-1 domain-containing protein</fullName>
    </recommendedName>
</protein>
<dbReference type="Pfam" id="PF13456">
    <property type="entry name" value="RVT_3"/>
    <property type="match status" value="1"/>
</dbReference>
<keyword evidence="3" id="KW-1185">Reference proteome</keyword>
<dbReference type="OrthoDB" id="101614at2759"/>
<dbReference type="GO" id="GO:0003676">
    <property type="term" value="F:nucleic acid binding"/>
    <property type="evidence" value="ECO:0007669"/>
    <property type="project" value="InterPro"/>
</dbReference>
<dbReference type="CDD" id="cd00303">
    <property type="entry name" value="retropepsin_like"/>
    <property type="match status" value="1"/>
</dbReference>
<evidence type="ECO:0000313" key="2">
    <source>
        <dbReference type="EMBL" id="GFZ14660.1"/>
    </source>
</evidence>
<dbReference type="InterPro" id="IPR012337">
    <property type="entry name" value="RNaseH-like_sf"/>
</dbReference>
<sequence length="682" mass="77815">MPSRPPDQVLLPLNTPIAQRILIDNGSSSVILFTLAHDKMKIGRDILHPFHTPLVRFGGNTTYPLGWIKLPVTLGMDPHQHIVWQNFIVVDCPSPYNTILGRPTLGRIKAINSTYHLMMKFPISIGVGEIDNVEMEALRDELEEITLADLRETENSCGVLWKNQAFHWTDESEAAFQQLKEYLELRPLLTVPTMGEELIVYLSVLPIAILQRPSTSERLLKWFIKLNEFHISYRPRMAIKAQALVDFITEFTNDVAPEPAVVLPEVETLEEQKATKEQNPDEDLARWKLFISGSSNHHGCGAGLVLQTLSGDQMEYAIRIGFKATNNEAEYEALLAGLRVATKLGVEFLDVFNDSQLMVNQVQGDYLAQDLWMVAYLDEVKNMSMKIKDFKICQISRMENKKTDALANLTSTFDFISDKSIALEFLANQSIEIAKTICQVEAGPTWMDNIIAYLWGEVIGQEGYSPSLFLALYGMKRGDIYKKIDKYQRFAPTRTPTSNSAVEEIADYRHRLLHKVDRGRASRQNHREEHHKFHMEEHRLSVWNSQGYYLGQRKQFDNDGFKLFCSDLAITYHFSSPSHPQVNGQVEVTNRTILRNRKVRIPMGEAPFFMVYGTESVILLEIGMPSFKTSNFDKENNETERSTLISLRKRGNELRYAKLLTSIRSLSTTIRELSTNLSCLVT</sequence>
<gene>
    <name evidence="2" type="ORF">Acr_24g0008500</name>
</gene>
<dbReference type="EMBL" id="BJWL01000024">
    <property type="protein sequence ID" value="GFZ14660.1"/>
    <property type="molecule type" value="Genomic_DNA"/>
</dbReference>
<reference evidence="2 3" key="1">
    <citation type="submission" date="2019-07" db="EMBL/GenBank/DDBJ databases">
        <title>De Novo Assembly of kiwifruit Actinidia rufa.</title>
        <authorList>
            <person name="Sugita-Konishi S."/>
            <person name="Sato K."/>
            <person name="Mori E."/>
            <person name="Abe Y."/>
            <person name="Kisaki G."/>
            <person name="Hamano K."/>
            <person name="Suezawa K."/>
            <person name="Otani M."/>
            <person name="Fukuda T."/>
            <person name="Manabe T."/>
            <person name="Gomi K."/>
            <person name="Tabuchi M."/>
            <person name="Akimitsu K."/>
            <person name="Kataoka I."/>
        </authorList>
    </citation>
    <scope>NUCLEOTIDE SEQUENCE [LARGE SCALE GENOMIC DNA]</scope>
    <source>
        <strain evidence="3">cv. Fuchu</strain>
    </source>
</reference>
<dbReference type="InterPro" id="IPR002156">
    <property type="entry name" value="RNaseH_domain"/>
</dbReference>
<feature type="domain" description="RNase H type-1" evidence="1">
    <location>
        <begin position="301"/>
        <end position="409"/>
    </location>
</feature>
<dbReference type="Proteomes" id="UP000585474">
    <property type="component" value="Unassembled WGS sequence"/>
</dbReference>
<accession>A0A7J0GUZ0</accession>
<dbReference type="SUPFAM" id="SSF56672">
    <property type="entry name" value="DNA/RNA polymerases"/>
    <property type="match status" value="1"/>
</dbReference>
<evidence type="ECO:0000259" key="1">
    <source>
        <dbReference type="Pfam" id="PF13456"/>
    </source>
</evidence>
<dbReference type="CDD" id="cd09279">
    <property type="entry name" value="RNase_HI_like"/>
    <property type="match status" value="1"/>
</dbReference>
<dbReference type="AlphaFoldDB" id="A0A7J0GUZ0"/>
<dbReference type="Gene3D" id="3.30.420.10">
    <property type="entry name" value="Ribonuclease H-like superfamily/Ribonuclease H"/>
    <property type="match status" value="2"/>
</dbReference>
<dbReference type="GO" id="GO:0004523">
    <property type="term" value="F:RNA-DNA hybrid ribonuclease activity"/>
    <property type="evidence" value="ECO:0007669"/>
    <property type="project" value="InterPro"/>
</dbReference>
<dbReference type="PANTHER" id="PTHR48475:SF2">
    <property type="entry name" value="RIBONUCLEASE H"/>
    <property type="match status" value="1"/>
</dbReference>